<proteinExistence type="predicted"/>
<accession>A0ABS9HSS5</accession>
<sequence length="303" mass="31500">MITRDLSAFVDAARGCAADFGSATARAAFLVAPDGFAHAADSARDNRYMADAGSYDANRALAQHRGLHRALSACLPTVCFAGDPAMPDAVFPNNVFATAPGRCLVARMRHPVRQREAGRADIRGFFTDVLGYALHDLSVQPHPCELTGSMVIDRARGLGFCGLSERCDEAGARLMHDAFGLRATLVFDLAPGEYHTNVVLAVLAGRAALVCADGFADPAVVEAIAGLYAPHALRLSAGARAAYAGNAIALGDGLVWMSVGAGHALGEESRQALRAAGFGLATVELDAIEAAGGSLRCCVGEIF</sequence>
<organism evidence="1 2">
    <name type="scientific">Marilutibacter chinensis</name>
    <dbReference type="NCBI Taxonomy" id="2912247"/>
    <lineage>
        <taxon>Bacteria</taxon>
        <taxon>Pseudomonadati</taxon>
        <taxon>Pseudomonadota</taxon>
        <taxon>Gammaproteobacteria</taxon>
        <taxon>Lysobacterales</taxon>
        <taxon>Lysobacteraceae</taxon>
        <taxon>Marilutibacter</taxon>
    </lineage>
</organism>
<keyword evidence="2" id="KW-1185">Reference proteome</keyword>
<dbReference type="PANTHER" id="PTHR43224:SF1">
    <property type="entry name" value="AMIDINOTRANSFERASE"/>
    <property type="match status" value="1"/>
</dbReference>
<dbReference type="Gene3D" id="3.75.10.10">
    <property type="entry name" value="L-arginine/glycine Amidinotransferase, Chain A"/>
    <property type="match status" value="1"/>
</dbReference>
<dbReference type="Pfam" id="PF19420">
    <property type="entry name" value="DDAH_eukar"/>
    <property type="match status" value="1"/>
</dbReference>
<dbReference type="InterPro" id="IPR014541">
    <property type="entry name" value="Amdntrnsf_FN0238"/>
</dbReference>
<dbReference type="PANTHER" id="PTHR43224">
    <property type="entry name" value="AMIDINOTRANSFERASE"/>
    <property type="match status" value="1"/>
</dbReference>
<comment type="caution">
    <text evidence="1">The sequence shown here is derived from an EMBL/GenBank/DDBJ whole genome shotgun (WGS) entry which is preliminary data.</text>
</comment>
<dbReference type="EMBL" id="JAKJPO010000003">
    <property type="protein sequence ID" value="MCF7221400.1"/>
    <property type="molecule type" value="Genomic_DNA"/>
</dbReference>
<protein>
    <submittedName>
        <fullName evidence="1">Arginine deiminase-related protein</fullName>
    </submittedName>
</protein>
<reference evidence="1" key="1">
    <citation type="submission" date="2022-01" db="EMBL/GenBank/DDBJ databases">
        <title>Lysobacter chinensis sp. nov., a bacterium isolated from cow dung compost.</title>
        <authorList>
            <person name="Liu Y."/>
        </authorList>
    </citation>
    <scope>NUCLEOTIDE SEQUENCE</scope>
    <source>
        <strain evidence="1">TLK-CK17</strain>
    </source>
</reference>
<evidence type="ECO:0000313" key="2">
    <source>
        <dbReference type="Proteomes" id="UP001430796"/>
    </source>
</evidence>
<reference evidence="1" key="2">
    <citation type="submission" date="2022-01" db="EMBL/GenBank/DDBJ databases">
        <authorList>
            <person name="Zhou L.Y."/>
        </authorList>
    </citation>
    <scope>NUCLEOTIDE SEQUENCE</scope>
    <source>
        <strain evidence="1">TLK-CK17</strain>
    </source>
</reference>
<dbReference type="RefSeq" id="WP_237053835.1">
    <property type="nucleotide sequence ID" value="NZ_JAKJPO010000003.1"/>
</dbReference>
<gene>
    <name evidence="1" type="ORF">L3V18_06290</name>
</gene>
<dbReference type="SUPFAM" id="SSF55909">
    <property type="entry name" value="Pentein"/>
    <property type="match status" value="1"/>
</dbReference>
<dbReference type="Proteomes" id="UP001430796">
    <property type="component" value="Unassembled WGS sequence"/>
</dbReference>
<evidence type="ECO:0000313" key="1">
    <source>
        <dbReference type="EMBL" id="MCF7221400.1"/>
    </source>
</evidence>
<name>A0ABS9HSS5_9GAMM</name>